<keyword evidence="4" id="KW-0663">Pyridoxal phosphate</keyword>
<proteinExistence type="inferred from homology"/>
<dbReference type="Gene3D" id="3.90.1150.10">
    <property type="entry name" value="Aspartate Aminotransferase, domain 1"/>
    <property type="match status" value="1"/>
</dbReference>
<dbReference type="Pfam" id="PF00155">
    <property type="entry name" value="Aminotran_1_2"/>
    <property type="match status" value="1"/>
</dbReference>
<evidence type="ECO:0000313" key="9">
    <source>
        <dbReference type="Proteomes" id="UP001162802"/>
    </source>
</evidence>
<dbReference type="InterPro" id="IPR015424">
    <property type="entry name" value="PyrdxlP-dep_Trfase"/>
</dbReference>
<evidence type="ECO:0000256" key="1">
    <source>
        <dbReference type="ARBA" id="ARBA00007970"/>
    </source>
</evidence>
<keyword evidence="6" id="KW-0732">Signal</keyword>
<evidence type="ECO:0000256" key="2">
    <source>
        <dbReference type="ARBA" id="ARBA00022576"/>
    </source>
</evidence>
<dbReference type="EMBL" id="JALHAT010000003">
    <property type="protein sequence ID" value="MCJ1959686.1"/>
    <property type="molecule type" value="Genomic_DNA"/>
</dbReference>
<dbReference type="Gene3D" id="3.40.640.10">
    <property type="entry name" value="Type I PLP-dependent aspartate aminotransferase-like (Major domain)"/>
    <property type="match status" value="1"/>
</dbReference>
<dbReference type="InterPro" id="IPR015422">
    <property type="entry name" value="PyrdxlP-dep_Trfase_small"/>
</dbReference>
<feature type="domain" description="Aminotransferase class I/classII large" evidence="7">
    <location>
        <begin position="55"/>
        <end position="373"/>
    </location>
</feature>
<dbReference type="InterPro" id="IPR004839">
    <property type="entry name" value="Aminotransferase_I/II_large"/>
</dbReference>
<comment type="pathway">
    <text evidence="5">Amino-acid biosynthesis.</text>
</comment>
<evidence type="ECO:0000256" key="3">
    <source>
        <dbReference type="ARBA" id="ARBA00022679"/>
    </source>
</evidence>
<accession>A0ABT0A906</accession>
<reference evidence="8" key="1">
    <citation type="submission" date="2022-03" db="EMBL/GenBank/DDBJ databases">
        <title>Identification of a novel bacterium isolated from mangrove sediments.</title>
        <authorList>
            <person name="Pan X."/>
        </authorList>
    </citation>
    <scope>NUCLEOTIDE SEQUENCE</scope>
    <source>
        <strain evidence="8">B2637</strain>
    </source>
</reference>
<feature type="chain" id="PRO_5045758987" evidence="6">
    <location>
        <begin position="34"/>
        <end position="381"/>
    </location>
</feature>
<comment type="caution">
    <text evidence="8">The sequence shown here is derived from an EMBL/GenBank/DDBJ whole genome shotgun (WGS) entry which is preliminary data.</text>
</comment>
<dbReference type="SUPFAM" id="SSF53383">
    <property type="entry name" value="PLP-dependent transferases"/>
    <property type="match status" value="1"/>
</dbReference>
<evidence type="ECO:0000256" key="4">
    <source>
        <dbReference type="ARBA" id="ARBA00022898"/>
    </source>
</evidence>
<evidence type="ECO:0000256" key="6">
    <source>
        <dbReference type="SAM" id="SignalP"/>
    </source>
</evidence>
<dbReference type="RefSeq" id="WP_243796980.1">
    <property type="nucleotide sequence ID" value="NZ_JALHAT010000003.1"/>
</dbReference>
<dbReference type="InterPro" id="IPR015421">
    <property type="entry name" value="PyrdxlP-dep_Trfase_major"/>
</dbReference>
<feature type="signal peptide" evidence="6">
    <location>
        <begin position="1"/>
        <end position="33"/>
    </location>
</feature>
<dbReference type="InterPro" id="IPR050106">
    <property type="entry name" value="HistidinolP_aminotransfase"/>
</dbReference>
<dbReference type="PANTHER" id="PTHR43643">
    <property type="entry name" value="HISTIDINOL-PHOSPHATE AMINOTRANSFERASE 2"/>
    <property type="match status" value="1"/>
</dbReference>
<dbReference type="InterPro" id="IPR006311">
    <property type="entry name" value="TAT_signal"/>
</dbReference>
<dbReference type="CDD" id="cd00609">
    <property type="entry name" value="AAT_like"/>
    <property type="match status" value="1"/>
</dbReference>
<dbReference type="PROSITE" id="PS51318">
    <property type="entry name" value="TAT"/>
    <property type="match status" value="1"/>
</dbReference>
<comment type="similarity">
    <text evidence="1">Belongs to the class-II pyridoxal-phosphate-dependent aminotransferase family. Histidinol-phosphate aminotransferase subfamily.</text>
</comment>
<dbReference type="Proteomes" id="UP001162802">
    <property type="component" value="Unassembled WGS sequence"/>
</dbReference>
<keyword evidence="9" id="KW-1185">Reference proteome</keyword>
<dbReference type="GO" id="GO:0008483">
    <property type="term" value="F:transaminase activity"/>
    <property type="evidence" value="ECO:0007669"/>
    <property type="project" value="UniProtKB-KW"/>
</dbReference>
<evidence type="ECO:0000256" key="5">
    <source>
        <dbReference type="ARBA" id="ARBA00029440"/>
    </source>
</evidence>
<keyword evidence="3" id="KW-0808">Transferase</keyword>
<evidence type="ECO:0000313" key="8">
    <source>
        <dbReference type="EMBL" id="MCJ1959686.1"/>
    </source>
</evidence>
<evidence type="ECO:0000259" key="7">
    <source>
        <dbReference type="Pfam" id="PF00155"/>
    </source>
</evidence>
<gene>
    <name evidence="8" type="ORF">MTR65_03195</name>
</gene>
<sequence length="381" mass="40241">MSHAFTRRALIGSATAGTALGLAATGASRAALAASPVLPPSAVGDLFGPPTGLAQLSRNENPFGPSPKALQALTQASGHGAYYADRGVAYLTDMIAERFGLTPDHVIVSSGSTEVLCCASMALAEQGAILCPDLFWDTTVTYAEKKGARLKRVPLAPDMGIDLAAMKAAITPDIGLIHICNPNNPTAMSLDGDALRAFIRGVDPAITVLVDEAYMELTARPEYTSMVDLLAERENLIICRTFSKIYGMAGLRLGYALTSPAMVEKLRGYLMSFGGNSAGLAAGIASYQDEAFLSYSKARILEAREAIMDAVGAAGLTALPSDASFVYVKVPDADALKAEMAKAQVAIRPAYGTWTHYSRVSTGRMEDVARYAEVLRQTYKA</sequence>
<organism evidence="8 9">
    <name type="scientific">Novosphingobium mangrovi</name>
    <name type="common">ex Hu et al. 2023</name>
    <dbReference type="NCBI Taxonomy" id="2930094"/>
    <lineage>
        <taxon>Bacteria</taxon>
        <taxon>Pseudomonadati</taxon>
        <taxon>Pseudomonadota</taxon>
        <taxon>Alphaproteobacteria</taxon>
        <taxon>Sphingomonadales</taxon>
        <taxon>Sphingomonadaceae</taxon>
        <taxon>Novosphingobium</taxon>
    </lineage>
</organism>
<keyword evidence="2 8" id="KW-0032">Aminotransferase</keyword>
<dbReference type="PANTHER" id="PTHR43643:SF3">
    <property type="entry name" value="HISTIDINOL-PHOSPHATE AMINOTRANSFERASE"/>
    <property type="match status" value="1"/>
</dbReference>
<name>A0ABT0A906_9SPHN</name>
<protein>
    <submittedName>
        <fullName evidence="8">Aminotransferase class I/II-fold pyridoxal phosphate-dependent enzyme</fullName>
    </submittedName>
</protein>